<evidence type="ECO:0000256" key="14">
    <source>
        <dbReference type="ARBA" id="ARBA00049255"/>
    </source>
</evidence>
<dbReference type="Pfam" id="PF17759">
    <property type="entry name" value="tRNA_synthFbeta"/>
    <property type="match status" value="1"/>
</dbReference>
<evidence type="ECO:0000259" key="18">
    <source>
        <dbReference type="PROSITE" id="PS51447"/>
    </source>
</evidence>
<dbReference type="HAMAP" id="MF_00283">
    <property type="entry name" value="Phe_tRNA_synth_beta1"/>
    <property type="match status" value="1"/>
</dbReference>
<keyword evidence="8 15" id="KW-0547">Nucleotide-binding</keyword>
<dbReference type="InterPro" id="IPR041616">
    <property type="entry name" value="PheRS_beta_core"/>
</dbReference>
<dbReference type="GO" id="GO:0000287">
    <property type="term" value="F:magnesium ion binding"/>
    <property type="evidence" value="ECO:0007669"/>
    <property type="project" value="UniProtKB-UniRule"/>
</dbReference>
<dbReference type="Pfam" id="PF03484">
    <property type="entry name" value="B5"/>
    <property type="match status" value="1"/>
</dbReference>
<comment type="similarity">
    <text evidence="2 15">Belongs to the phenylalanyl-tRNA synthetase beta subunit family. Type 1 subfamily.</text>
</comment>
<dbReference type="PROSITE" id="PS51447">
    <property type="entry name" value="FDX_ACB"/>
    <property type="match status" value="1"/>
</dbReference>
<dbReference type="CDD" id="cd00769">
    <property type="entry name" value="PheRS_beta_core"/>
    <property type="match status" value="1"/>
</dbReference>
<feature type="binding site" evidence="15">
    <location>
        <position position="473"/>
    </location>
    <ligand>
        <name>Mg(2+)</name>
        <dbReference type="ChEBI" id="CHEBI:18420"/>
        <note>shared with alpha subunit</note>
    </ligand>
</feature>
<dbReference type="InterPro" id="IPR045060">
    <property type="entry name" value="Phe-tRNA-ligase_IIc_bsu"/>
</dbReference>
<name>A0A512B400_9BACT</name>
<feature type="binding site" evidence="15">
    <location>
        <position position="463"/>
    </location>
    <ligand>
        <name>Mg(2+)</name>
        <dbReference type="ChEBI" id="CHEBI:18420"/>
        <note>shared with alpha subunit</note>
    </ligand>
</feature>
<keyword evidence="21" id="KW-1185">Reference proteome</keyword>
<evidence type="ECO:0000256" key="9">
    <source>
        <dbReference type="ARBA" id="ARBA00022840"/>
    </source>
</evidence>
<evidence type="ECO:0000256" key="6">
    <source>
        <dbReference type="ARBA" id="ARBA00022598"/>
    </source>
</evidence>
<dbReference type="EMBL" id="BJYS01000043">
    <property type="protein sequence ID" value="GEO06688.1"/>
    <property type="molecule type" value="Genomic_DNA"/>
</dbReference>
<evidence type="ECO:0000256" key="16">
    <source>
        <dbReference type="PROSITE-ProRule" id="PRU00209"/>
    </source>
</evidence>
<keyword evidence="5 16" id="KW-0820">tRNA-binding</keyword>
<dbReference type="GO" id="GO:0000049">
    <property type="term" value="F:tRNA binding"/>
    <property type="evidence" value="ECO:0007669"/>
    <property type="project" value="UniProtKB-UniRule"/>
</dbReference>
<dbReference type="PROSITE" id="PS51483">
    <property type="entry name" value="B5"/>
    <property type="match status" value="1"/>
</dbReference>
<evidence type="ECO:0000256" key="13">
    <source>
        <dbReference type="ARBA" id="ARBA00023146"/>
    </source>
</evidence>
<evidence type="ECO:0000256" key="7">
    <source>
        <dbReference type="ARBA" id="ARBA00022723"/>
    </source>
</evidence>
<dbReference type="InterPro" id="IPR020825">
    <property type="entry name" value="Phe-tRNA_synthase-like_B3/B4"/>
</dbReference>
<dbReference type="GO" id="GO:0006432">
    <property type="term" value="P:phenylalanyl-tRNA aminoacylation"/>
    <property type="evidence" value="ECO:0007669"/>
    <property type="project" value="UniProtKB-UniRule"/>
</dbReference>
<dbReference type="SMART" id="SM00874">
    <property type="entry name" value="B5"/>
    <property type="match status" value="1"/>
</dbReference>
<dbReference type="PROSITE" id="PS50886">
    <property type="entry name" value="TRBD"/>
    <property type="match status" value="1"/>
</dbReference>
<protein>
    <recommendedName>
        <fullName evidence="15">Phenylalanine--tRNA ligase beta subunit</fullName>
        <ecNumber evidence="15">6.1.1.20</ecNumber>
    </recommendedName>
    <alternativeName>
        <fullName evidence="15">Phenylalanyl-tRNA synthetase beta subunit</fullName>
        <shortName evidence="15">PheRS</shortName>
    </alternativeName>
</protein>
<keyword evidence="11 16" id="KW-0694">RNA-binding</keyword>
<proteinExistence type="inferred from homology"/>
<dbReference type="Pfam" id="PF01588">
    <property type="entry name" value="tRNA_bind"/>
    <property type="match status" value="1"/>
</dbReference>
<evidence type="ECO:0000313" key="21">
    <source>
        <dbReference type="Proteomes" id="UP000321532"/>
    </source>
</evidence>
<evidence type="ECO:0000256" key="2">
    <source>
        <dbReference type="ARBA" id="ARBA00008653"/>
    </source>
</evidence>
<dbReference type="InterPro" id="IPR005121">
    <property type="entry name" value="Fdx_antiC-bd"/>
</dbReference>
<gene>
    <name evidence="15 20" type="primary">pheT</name>
    <name evidence="20" type="ORF">AAE02nite_43520</name>
</gene>
<keyword evidence="12 15" id="KW-0648">Protein biosynthesis</keyword>
<reference evidence="20 21" key="1">
    <citation type="submission" date="2019-07" db="EMBL/GenBank/DDBJ databases">
        <title>Whole genome shotgun sequence of Adhaeribacter aerolatus NBRC 106133.</title>
        <authorList>
            <person name="Hosoyama A."/>
            <person name="Uohara A."/>
            <person name="Ohji S."/>
            <person name="Ichikawa N."/>
        </authorList>
    </citation>
    <scope>NUCLEOTIDE SEQUENCE [LARGE SCALE GENOMIC DNA]</scope>
    <source>
        <strain evidence="20 21">NBRC 106133</strain>
    </source>
</reference>
<keyword evidence="6 15" id="KW-0436">Ligase</keyword>
<keyword evidence="9 15" id="KW-0067">ATP-binding</keyword>
<evidence type="ECO:0000259" key="17">
    <source>
        <dbReference type="PROSITE" id="PS50886"/>
    </source>
</evidence>
<dbReference type="PANTHER" id="PTHR10947:SF0">
    <property type="entry name" value="PHENYLALANINE--TRNA LIGASE BETA SUBUNIT"/>
    <property type="match status" value="1"/>
</dbReference>
<evidence type="ECO:0000256" key="1">
    <source>
        <dbReference type="ARBA" id="ARBA00004496"/>
    </source>
</evidence>
<dbReference type="SUPFAM" id="SSF54991">
    <property type="entry name" value="Anticodon-binding domain of PheRS"/>
    <property type="match status" value="1"/>
</dbReference>
<keyword evidence="4 15" id="KW-0963">Cytoplasm</keyword>
<dbReference type="CDD" id="cd02796">
    <property type="entry name" value="tRNA_bind_bactPheRS"/>
    <property type="match status" value="1"/>
</dbReference>
<dbReference type="FunFam" id="3.50.40.10:FF:000001">
    <property type="entry name" value="Phenylalanine--tRNA ligase beta subunit"/>
    <property type="match status" value="1"/>
</dbReference>
<organism evidence="20 21">
    <name type="scientific">Adhaeribacter aerolatus</name>
    <dbReference type="NCBI Taxonomy" id="670289"/>
    <lineage>
        <taxon>Bacteria</taxon>
        <taxon>Pseudomonadati</taxon>
        <taxon>Bacteroidota</taxon>
        <taxon>Cytophagia</taxon>
        <taxon>Cytophagales</taxon>
        <taxon>Hymenobacteraceae</taxon>
        <taxon>Adhaeribacter</taxon>
    </lineage>
</organism>
<dbReference type="Proteomes" id="UP000321532">
    <property type="component" value="Unassembled WGS sequence"/>
</dbReference>
<dbReference type="InterPro" id="IPR004532">
    <property type="entry name" value="Phe-tRNA-ligase_IIc_bsu_bact"/>
</dbReference>
<dbReference type="InterPro" id="IPR009061">
    <property type="entry name" value="DNA-bd_dom_put_sf"/>
</dbReference>
<feature type="domain" description="TRNA-binding" evidence="17">
    <location>
        <begin position="42"/>
        <end position="155"/>
    </location>
</feature>
<dbReference type="RefSeq" id="WP_146903253.1">
    <property type="nucleotide sequence ID" value="NZ_BJYS01000043.1"/>
</dbReference>
<feature type="domain" description="B5" evidence="19">
    <location>
        <begin position="409"/>
        <end position="485"/>
    </location>
</feature>
<evidence type="ECO:0000256" key="12">
    <source>
        <dbReference type="ARBA" id="ARBA00022917"/>
    </source>
</evidence>
<dbReference type="EC" id="6.1.1.20" evidence="15"/>
<evidence type="ECO:0000259" key="19">
    <source>
        <dbReference type="PROSITE" id="PS51483"/>
    </source>
</evidence>
<keyword evidence="7 15" id="KW-0479">Metal-binding</keyword>
<evidence type="ECO:0000256" key="8">
    <source>
        <dbReference type="ARBA" id="ARBA00022741"/>
    </source>
</evidence>
<feature type="binding site" evidence="15">
    <location>
        <position position="469"/>
    </location>
    <ligand>
        <name>Mg(2+)</name>
        <dbReference type="ChEBI" id="CHEBI:18420"/>
        <note>shared with alpha subunit</note>
    </ligand>
</feature>
<comment type="subcellular location">
    <subcellularLocation>
        <location evidence="1 15">Cytoplasm</location>
    </subcellularLocation>
</comment>
<dbReference type="SUPFAM" id="SSF46955">
    <property type="entry name" value="Putative DNA-binding domain"/>
    <property type="match status" value="1"/>
</dbReference>
<comment type="subunit">
    <text evidence="3 15">Tetramer of two alpha and two beta subunits.</text>
</comment>
<dbReference type="Gene3D" id="3.30.930.10">
    <property type="entry name" value="Bira Bifunctional Protein, Domain 2"/>
    <property type="match status" value="1"/>
</dbReference>
<evidence type="ECO:0000256" key="5">
    <source>
        <dbReference type="ARBA" id="ARBA00022555"/>
    </source>
</evidence>
<dbReference type="Gene3D" id="3.30.70.380">
    <property type="entry name" value="Ferrodoxin-fold anticodon-binding domain"/>
    <property type="match status" value="1"/>
</dbReference>
<dbReference type="InterPro" id="IPR005146">
    <property type="entry name" value="B3/B4_tRNA-bd"/>
</dbReference>
<dbReference type="InterPro" id="IPR005147">
    <property type="entry name" value="tRNA_synthase_B5-dom"/>
</dbReference>
<dbReference type="GO" id="GO:0009328">
    <property type="term" value="C:phenylalanine-tRNA ligase complex"/>
    <property type="evidence" value="ECO:0007669"/>
    <property type="project" value="TreeGrafter"/>
</dbReference>
<dbReference type="OrthoDB" id="9805455at2"/>
<feature type="domain" description="FDX-ACB" evidence="18">
    <location>
        <begin position="709"/>
        <end position="802"/>
    </location>
</feature>
<dbReference type="GO" id="GO:0004826">
    <property type="term" value="F:phenylalanine-tRNA ligase activity"/>
    <property type="evidence" value="ECO:0007669"/>
    <property type="project" value="UniProtKB-UniRule"/>
</dbReference>
<dbReference type="FunFam" id="3.30.70.380:FF:000001">
    <property type="entry name" value="Phenylalanine--tRNA ligase beta subunit"/>
    <property type="match status" value="1"/>
</dbReference>
<evidence type="ECO:0000256" key="15">
    <source>
        <dbReference type="HAMAP-Rule" id="MF_00283"/>
    </source>
</evidence>
<comment type="catalytic activity">
    <reaction evidence="14 15">
        <text>tRNA(Phe) + L-phenylalanine + ATP = L-phenylalanyl-tRNA(Phe) + AMP + diphosphate + H(+)</text>
        <dbReference type="Rhea" id="RHEA:19413"/>
        <dbReference type="Rhea" id="RHEA-COMP:9668"/>
        <dbReference type="Rhea" id="RHEA-COMP:9699"/>
        <dbReference type="ChEBI" id="CHEBI:15378"/>
        <dbReference type="ChEBI" id="CHEBI:30616"/>
        <dbReference type="ChEBI" id="CHEBI:33019"/>
        <dbReference type="ChEBI" id="CHEBI:58095"/>
        <dbReference type="ChEBI" id="CHEBI:78442"/>
        <dbReference type="ChEBI" id="CHEBI:78531"/>
        <dbReference type="ChEBI" id="CHEBI:456215"/>
        <dbReference type="EC" id="6.1.1.20"/>
    </reaction>
</comment>
<dbReference type="SMART" id="SM00873">
    <property type="entry name" value="B3_4"/>
    <property type="match status" value="1"/>
</dbReference>
<dbReference type="InterPro" id="IPR002547">
    <property type="entry name" value="tRNA-bd_dom"/>
</dbReference>
<dbReference type="InterPro" id="IPR033714">
    <property type="entry name" value="tRNA_bind_bactPheRS"/>
</dbReference>
<dbReference type="FunFam" id="2.40.50.140:FF:000045">
    <property type="entry name" value="Phenylalanine--tRNA ligase beta subunit"/>
    <property type="match status" value="1"/>
</dbReference>
<evidence type="ECO:0000256" key="11">
    <source>
        <dbReference type="ARBA" id="ARBA00022884"/>
    </source>
</evidence>
<dbReference type="AlphaFoldDB" id="A0A512B400"/>
<keyword evidence="10 15" id="KW-0460">Magnesium</keyword>
<dbReference type="InterPro" id="IPR012340">
    <property type="entry name" value="NA-bd_OB-fold"/>
</dbReference>
<dbReference type="NCBIfam" id="NF045760">
    <property type="entry name" value="YtpR"/>
    <property type="match status" value="1"/>
</dbReference>
<dbReference type="InterPro" id="IPR036690">
    <property type="entry name" value="Fdx_antiC-bd_sf"/>
</dbReference>
<comment type="cofactor">
    <cofactor evidence="15">
        <name>Mg(2+)</name>
        <dbReference type="ChEBI" id="CHEBI:18420"/>
    </cofactor>
    <text evidence="15">Binds 2 magnesium ions per tetramer.</text>
</comment>
<sequence length="803" mass="89153">MLISYDWLKRLIPLDKPATEVAARLTDSGLEVEGVHTFEQVKGGLQGIVIGEVLTCEKHPDADKLKVTTVDIGEAQPKNIVCGAANVAAGQKVIVATENATLFPFAGESFQIKKSKIRGAVSEGMICAEDEIGLGASHAGIMVLDTDLPNGTPAAEYFGLASDTVFEIGLTPNRADAASHFGVARELQALYHTRCQLPDISRFKINNTSRPINIEIADPEACPRYAGLTITGVRVGDSPAWLRNRLKSIGLSPINNVVDITNYVLHELGQPLHAFDADKIAGNIIIVKRAEEGTSFVTLDGVDRKLQASDLMICNAAEPMVIAGVFGGKNSGVTAETTSIFLESAYFAPASIRRSSQVHGLKTDSSFRFERGTDPNMVLYALKRAALLVQEVAGGEISSEINDIYPKPIEPFQIRISLDRVHRLIGQFIGVERIKAILTDLNILISEETETHLTLSVPPHKVDVTREADIVEEILRIYGYNNIVLHDNISASYLAKFPHPNPEELKQVVFNLLSGSGFSEIITNSLTDSGYYETAENPDGQLVRIVNYNSEDLDVLRKTLVFSGLEVLRRNINRKQKDLKAYELGKVYQKAGDKYKEQQMLALFLTGNTAAESWLQKSDKATFHYLAGVVQNVLVKLARTDYTLQPLQHPYLTAGVAYQKNDIVVAELGLLEERVCKKLDIKEPIWYAELNWDYLVRNYKNQLVFQELAKFPEVRRDLSLVIDRNITFDQIKSIAQRTERKLLQDINVFDVYEGDKIEAGKKAYAISFTLLDKSQTLTDKVIDGTMNRLMQQFEKQLGAVIRK</sequence>
<accession>A0A512B400</accession>
<dbReference type="NCBIfam" id="TIGR00472">
    <property type="entry name" value="pheT_bact"/>
    <property type="match status" value="1"/>
</dbReference>
<dbReference type="SUPFAM" id="SSF50249">
    <property type="entry name" value="Nucleic acid-binding proteins"/>
    <property type="match status" value="1"/>
</dbReference>
<feature type="binding site" evidence="15">
    <location>
        <position position="472"/>
    </location>
    <ligand>
        <name>Mg(2+)</name>
        <dbReference type="ChEBI" id="CHEBI:18420"/>
        <note>shared with alpha subunit</note>
    </ligand>
</feature>
<dbReference type="Gene3D" id="3.50.40.10">
    <property type="entry name" value="Phenylalanyl-trna Synthetase, Chain B, domain 3"/>
    <property type="match status" value="1"/>
</dbReference>
<evidence type="ECO:0000256" key="4">
    <source>
        <dbReference type="ARBA" id="ARBA00022490"/>
    </source>
</evidence>
<dbReference type="SMART" id="SM00896">
    <property type="entry name" value="FDX-ACB"/>
    <property type="match status" value="1"/>
</dbReference>
<dbReference type="Gene3D" id="3.30.56.10">
    <property type="match status" value="2"/>
</dbReference>
<evidence type="ECO:0000256" key="10">
    <source>
        <dbReference type="ARBA" id="ARBA00022842"/>
    </source>
</evidence>
<keyword evidence="13 15" id="KW-0030">Aminoacyl-tRNA synthetase</keyword>
<dbReference type="Pfam" id="PF03483">
    <property type="entry name" value="B3_4"/>
    <property type="match status" value="1"/>
</dbReference>
<dbReference type="Gene3D" id="2.40.50.140">
    <property type="entry name" value="Nucleic acid-binding proteins"/>
    <property type="match status" value="1"/>
</dbReference>
<dbReference type="Pfam" id="PF03147">
    <property type="entry name" value="FDX-ACB"/>
    <property type="match status" value="1"/>
</dbReference>
<dbReference type="SUPFAM" id="SSF55681">
    <property type="entry name" value="Class II aaRS and biotin synthetases"/>
    <property type="match status" value="1"/>
</dbReference>
<evidence type="ECO:0000313" key="20">
    <source>
        <dbReference type="EMBL" id="GEO06688.1"/>
    </source>
</evidence>
<dbReference type="SUPFAM" id="SSF56037">
    <property type="entry name" value="PheT/TilS domain"/>
    <property type="match status" value="1"/>
</dbReference>
<comment type="caution">
    <text evidence="20">The sequence shown here is derived from an EMBL/GenBank/DDBJ whole genome shotgun (WGS) entry which is preliminary data.</text>
</comment>
<dbReference type="PANTHER" id="PTHR10947">
    <property type="entry name" value="PHENYLALANYL-TRNA SYNTHETASE BETA CHAIN AND LEUCINE-RICH REPEAT-CONTAINING PROTEIN 47"/>
    <property type="match status" value="1"/>
</dbReference>
<dbReference type="GO" id="GO:0005524">
    <property type="term" value="F:ATP binding"/>
    <property type="evidence" value="ECO:0007669"/>
    <property type="project" value="UniProtKB-UniRule"/>
</dbReference>
<evidence type="ECO:0000256" key="3">
    <source>
        <dbReference type="ARBA" id="ARBA00011209"/>
    </source>
</evidence>
<dbReference type="InterPro" id="IPR045864">
    <property type="entry name" value="aa-tRNA-synth_II/BPL/LPL"/>
</dbReference>